<evidence type="ECO:0000313" key="8">
    <source>
        <dbReference type="Proteomes" id="UP001168821"/>
    </source>
</evidence>
<evidence type="ECO:0000256" key="6">
    <source>
        <dbReference type="RuleBase" id="RU363108"/>
    </source>
</evidence>
<keyword evidence="2 6" id="KW-1003">Cell membrane</keyword>
<dbReference type="Pfam" id="PF08395">
    <property type="entry name" value="7tm_7"/>
    <property type="match status" value="1"/>
</dbReference>
<keyword evidence="6" id="KW-0675">Receptor</keyword>
<evidence type="ECO:0000256" key="2">
    <source>
        <dbReference type="ARBA" id="ARBA00022475"/>
    </source>
</evidence>
<feature type="transmembrane region" description="Helical" evidence="6">
    <location>
        <begin position="146"/>
        <end position="168"/>
    </location>
</feature>
<feature type="transmembrane region" description="Helical" evidence="6">
    <location>
        <begin position="294"/>
        <end position="313"/>
    </location>
</feature>
<keyword evidence="8" id="KW-1185">Reference proteome</keyword>
<protein>
    <recommendedName>
        <fullName evidence="6">Gustatory receptor</fullName>
    </recommendedName>
</protein>
<keyword evidence="5 6" id="KW-0472">Membrane</keyword>
<evidence type="ECO:0000256" key="4">
    <source>
        <dbReference type="ARBA" id="ARBA00022989"/>
    </source>
</evidence>
<organism evidence="7 8">
    <name type="scientific">Zophobas morio</name>
    <dbReference type="NCBI Taxonomy" id="2755281"/>
    <lineage>
        <taxon>Eukaryota</taxon>
        <taxon>Metazoa</taxon>
        <taxon>Ecdysozoa</taxon>
        <taxon>Arthropoda</taxon>
        <taxon>Hexapoda</taxon>
        <taxon>Insecta</taxon>
        <taxon>Pterygota</taxon>
        <taxon>Neoptera</taxon>
        <taxon>Endopterygota</taxon>
        <taxon>Coleoptera</taxon>
        <taxon>Polyphaga</taxon>
        <taxon>Cucujiformia</taxon>
        <taxon>Tenebrionidae</taxon>
        <taxon>Zophobas</taxon>
    </lineage>
</organism>
<reference evidence="7" key="1">
    <citation type="journal article" date="2023" name="G3 (Bethesda)">
        <title>Whole genome assemblies of Zophobas morio and Tenebrio molitor.</title>
        <authorList>
            <person name="Kaur S."/>
            <person name="Stinson S.A."/>
            <person name="diCenzo G.C."/>
        </authorList>
    </citation>
    <scope>NUCLEOTIDE SEQUENCE</scope>
    <source>
        <strain evidence="7">QUZm001</strain>
    </source>
</reference>
<dbReference type="EMBL" id="JALNTZ010000004">
    <property type="protein sequence ID" value="KAJ3656775.1"/>
    <property type="molecule type" value="Genomic_DNA"/>
</dbReference>
<comment type="function">
    <text evidence="6">Gustatory receptor which mediates acceptance or avoidance behavior, depending on its substrates.</text>
</comment>
<feature type="transmembrane region" description="Helical" evidence="6">
    <location>
        <begin position="54"/>
        <end position="71"/>
    </location>
</feature>
<dbReference type="InterPro" id="IPR013604">
    <property type="entry name" value="7TM_chemorcpt"/>
</dbReference>
<sequence>MATQINYQRHTPNDCIICTTRPMLYLSQINIYQATFHCYHSNPPSKPHFQPSKLLKMVTFACSVILLYGVINDLRQTYGKFASRHALIYTEIIYNVETIICNCIFWAKNDIRLLESHGLITLMKNKFQFGVNVILPGPLAKKLHDVLFYFIIFFLIEEVIMSCVALILEQVNTEFLVRMIAIEVFILSNAALGFYCMQCLLMYEIMFERCFQEIESFLRDAFASRETKNPQIVIDKLQKLQRLYMSLRRNYQLNEEFLQPGVLLLYSVDICLLIIGYGYWILMFFEGEVVLLKFDVFLIMKSAAFVVAFYFLCYQVQKVSSTADNILSFLFRCRLTKMSPFESAQIEMLVNTLILQRPTMKASDILTIGTGLMATISGTALTYVLVALQFTTLWAK</sequence>
<name>A0AA38IHN8_9CUCU</name>
<keyword evidence="4 6" id="KW-1133">Transmembrane helix</keyword>
<dbReference type="GO" id="GO:0005886">
    <property type="term" value="C:plasma membrane"/>
    <property type="evidence" value="ECO:0007669"/>
    <property type="project" value="UniProtKB-SubCell"/>
</dbReference>
<accession>A0AA38IHN8</accession>
<feature type="transmembrane region" description="Helical" evidence="6">
    <location>
        <begin position="365"/>
        <end position="390"/>
    </location>
</feature>
<evidence type="ECO:0000256" key="3">
    <source>
        <dbReference type="ARBA" id="ARBA00022692"/>
    </source>
</evidence>
<dbReference type="GO" id="GO:0050909">
    <property type="term" value="P:sensory perception of taste"/>
    <property type="evidence" value="ECO:0007669"/>
    <property type="project" value="InterPro"/>
</dbReference>
<comment type="caution">
    <text evidence="7">The sequence shown here is derived from an EMBL/GenBank/DDBJ whole genome shotgun (WGS) entry which is preliminary data.</text>
</comment>
<dbReference type="Proteomes" id="UP001168821">
    <property type="component" value="Unassembled WGS sequence"/>
</dbReference>
<evidence type="ECO:0000256" key="1">
    <source>
        <dbReference type="ARBA" id="ARBA00004651"/>
    </source>
</evidence>
<feature type="transmembrane region" description="Helical" evidence="6">
    <location>
        <begin position="257"/>
        <end position="282"/>
    </location>
</feature>
<gene>
    <name evidence="7" type="ORF">Zmor_015823</name>
</gene>
<comment type="subcellular location">
    <subcellularLocation>
        <location evidence="1 6">Cell membrane</location>
        <topology evidence="1 6">Multi-pass membrane protein</topology>
    </subcellularLocation>
</comment>
<keyword evidence="6" id="KW-0807">Transducer</keyword>
<comment type="similarity">
    <text evidence="6">Belongs to the insect chemoreceptor superfamily. Gustatory receptor (GR) family.</text>
</comment>
<dbReference type="GO" id="GO:0007165">
    <property type="term" value="P:signal transduction"/>
    <property type="evidence" value="ECO:0007669"/>
    <property type="project" value="UniProtKB-KW"/>
</dbReference>
<feature type="transmembrane region" description="Helical" evidence="6">
    <location>
        <begin position="180"/>
        <end position="203"/>
    </location>
</feature>
<keyword evidence="3 6" id="KW-0812">Transmembrane</keyword>
<comment type="caution">
    <text evidence="6">Lacks conserved residue(s) required for the propagation of feature annotation.</text>
</comment>
<evidence type="ECO:0000313" key="7">
    <source>
        <dbReference type="EMBL" id="KAJ3656775.1"/>
    </source>
</evidence>
<proteinExistence type="inferred from homology"/>
<dbReference type="AlphaFoldDB" id="A0AA38IHN8"/>
<evidence type="ECO:0000256" key="5">
    <source>
        <dbReference type="ARBA" id="ARBA00023136"/>
    </source>
</evidence>